<dbReference type="InterPro" id="IPR037923">
    <property type="entry name" value="HTH-like"/>
</dbReference>
<feature type="domain" description="HTH araC/xylS-type" evidence="4">
    <location>
        <begin position="182"/>
        <end position="280"/>
    </location>
</feature>
<dbReference type="InterPro" id="IPR009057">
    <property type="entry name" value="Homeodomain-like_sf"/>
</dbReference>
<comment type="caution">
    <text evidence="5">The sequence shown here is derived from an EMBL/GenBank/DDBJ whole genome shotgun (WGS) entry which is preliminary data.</text>
</comment>
<dbReference type="SUPFAM" id="SSF51215">
    <property type="entry name" value="Regulatory protein AraC"/>
    <property type="match status" value="1"/>
</dbReference>
<dbReference type="SMART" id="SM00342">
    <property type="entry name" value="HTH_ARAC"/>
    <property type="match status" value="1"/>
</dbReference>
<proteinExistence type="predicted"/>
<gene>
    <name evidence="5" type="ORF">GCM10023313_15220</name>
</gene>
<reference evidence="6" key="1">
    <citation type="journal article" date="2019" name="Int. J. Syst. Evol. Microbiol.">
        <title>The Global Catalogue of Microorganisms (GCM) 10K type strain sequencing project: providing services to taxonomists for standard genome sequencing and annotation.</title>
        <authorList>
            <consortium name="The Broad Institute Genomics Platform"/>
            <consortium name="The Broad Institute Genome Sequencing Center for Infectious Disease"/>
            <person name="Wu L."/>
            <person name="Ma J."/>
        </authorList>
    </citation>
    <scope>NUCLEOTIDE SEQUENCE [LARGE SCALE GENOMIC DNA]</scope>
    <source>
        <strain evidence="6">JCM 18283</strain>
    </source>
</reference>
<evidence type="ECO:0000313" key="5">
    <source>
        <dbReference type="EMBL" id="GAA4912964.1"/>
    </source>
</evidence>
<keyword evidence="3" id="KW-0804">Transcription</keyword>
<keyword evidence="1" id="KW-0805">Transcription regulation</keyword>
<dbReference type="Proteomes" id="UP001501436">
    <property type="component" value="Unassembled WGS sequence"/>
</dbReference>
<dbReference type="EMBL" id="BAABJI010000002">
    <property type="protein sequence ID" value="GAA4912964.1"/>
    <property type="molecule type" value="Genomic_DNA"/>
</dbReference>
<dbReference type="InterPro" id="IPR020449">
    <property type="entry name" value="Tscrpt_reg_AraC-type_HTH"/>
</dbReference>
<dbReference type="PANTHER" id="PTHR43280:SF32">
    <property type="entry name" value="TRANSCRIPTIONAL REGULATORY PROTEIN"/>
    <property type="match status" value="1"/>
</dbReference>
<dbReference type="PROSITE" id="PS01124">
    <property type="entry name" value="HTH_ARAC_FAMILY_2"/>
    <property type="match status" value="1"/>
</dbReference>
<dbReference type="PANTHER" id="PTHR43280">
    <property type="entry name" value="ARAC-FAMILY TRANSCRIPTIONAL REGULATOR"/>
    <property type="match status" value="1"/>
</dbReference>
<protein>
    <submittedName>
        <fullName evidence="5">Helix-turn-helix domain-containing protein</fullName>
    </submittedName>
</protein>
<evidence type="ECO:0000313" key="6">
    <source>
        <dbReference type="Proteomes" id="UP001501436"/>
    </source>
</evidence>
<evidence type="ECO:0000259" key="4">
    <source>
        <dbReference type="PROSITE" id="PS01124"/>
    </source>
</evidence>
<organism evidence="5 6">
    <name type="scientific">Mucilaginibacter defluvii</name>
    <dbReference type="NCBI Taxonomy" id="1196019"/>
    <lineage>
        <taxon>Bacteria</taxon>
        <taxon>Pseudomonadati</taxon>
        <taxon>Bacteroidota</taxon>
        <taxon>Sphingobacteriia</taxon>
        <taxon>Sphingobacteriales</taxon>
        <taxon>Sphingobacteriaceae</taxon>
        <taxon>Mucilaginibacter</taxon>
    </lineage>
</organism>
<keyword evidence="2" id="KW-0238">DNA-binding</keyword>
<dbReference type="InterPro" id="IPR018060">
    <property type="entry name" value="HTH_AraC"/>
</dbReference>
<dbReference type="PRINTS" id="PR00032">
    <property type="entry name" value="HTHARAC"/>
</dbReference>
<accession>A0ABP9FZL8</accession>
<dbReference type="Gene3D" id="1.10.10.60">
    <property type="entry name" value="Homeodomain-like"/>
    <property type="match status" value="1"/>
</dbReference>
<evidence type="ECO:0000256" key="3">
    <source>
        <dbReference type="ARBA" id="ARBA00023163"/>
    </source>
</evidence>
<evidence type="ECO:0000256" key="1">
    <source>
        <dbReference type="ARBA" id="ARBA00023015"/>
    </source>
</evidence>
<dbReference type="SUPFAM" id="SSF46689">
    <property type="entry name" value="Homeodomain-like"/>
    <property type="match status" value="1"/>
</dbReference>
<keyword evidence="6" id="KW-1185">Reference proteome</keyword>
<sequence length="283" mass="32644">MKHIPIHRLKDKTSAGMEIRCTYEDDTAKQGKQLGIHRDDHYVFFLIEKGDGSLMVDFNEVSIFGPALYYILPGQVHHVLASYNVNGWFIAADTMLVPAHYREVFENQIAIQQPYALSEEQYQQLLATTKLLHQHFNSDPEQPFYIQLLHSLLNSFIGLAAAGYCRASEAANTATRPYQITQQFKKLLKQHFVKHKSPSWYAGQLMISESYLNEALKKTSGSPVSYWITNEVLLEARRLLYYSELNVKEIAHAVGYEDHTYFSRIFKQNAGKTPLAFRQDYRK</sequence>
<evidence type="ECO:0000256" key="2">
    <source>
        <dbReference type="ARBA" id="ARBA00023125"/>
    </source>
</evidence>
<dbReference type="RefSeq" id="WP_345330449.1">
    <property type="nucleotide sequence ID" value="NZ_BAABJI010000002.1"/>
</dbReference>
<dbReference type="Pfam" id="PF12833">
    <property type="entry name" value="HTH_18"/>
    <property type="match status" value="1"/>
</dbReference>
<name>A0ABP9FZL8_9SPHI</name>